<accession>A0A182WN45</accession>
<evidence type="ECO:0000313" key="1">
    <source>
        <dbReference type="EnsemblMetazoa" id="AMIN014145-PA"/>
    </source>
</evidence>
<reference evidence="1" key="2">
    <citation type="submission" date="2020-05" db="UniProtKB">
        <authorList>
            <consortium name="EnsemblMetazoa"/>
        </authorList>
    </citation>
    <scope>IDENTIFICATION</scope>
    <source>
        <strain evidence="1">MINIMUS1</strain>
    </source>
</reference>
<proteinExistence type="predicted"/>
<dbReference type="AlphaFoldDB" id="A0A182WN45"/>
<organism evidence="1 2">
    <name type="scientific">Anopheles minimus</name>
    <dbReference type="NCBI Taxonomy" id="112268"/>
    <lineage>
        <taxon>Eukaryota</taxon>
        <taxon>Metazoa</taxon>
        <taxon>Ecdysozoa</taxon>
        <taxon>Arthropoda</taxon>
        <taxon>Hexapoda</taxon>
        <taxon>Insecta</taxon>
        <taxon>Pterygota</taxon>
        <taxon>Neoptera</taxon>
        <taxon>Endopterygota</taxon>
        <taxon>Diptera</taxon>
        <taxon>Nematocera</taxon>
        <taxon>Culicoidea</taxon>
        <taxon>Culicidae</taxon>
        <taxon>Anophelinae</taxon>
        <taxon>Anopheles</taxon>
    </lineage>
</organism>
<dbReference type="Proteomes" id="UP000075920">
    <property type="component" value="Unassembled WGS sequence"/>
</dbReference>
<keyword evidence="2" id="KW-1185">Reference proteome</keyword>
<sequence>MHLVISPLRTYVVKSEKETIIVRAE</sequence>
<evidence type="ECO:0000313" key="2">
    <source>
        <dbReference type="Proteomes" id="UP000075920"/>
    </source>
</evidence>
<name>A0A182WN45_9DIPT</name>
<dbReference type="EnsemblMetazoa" id="AMIN014145-RA">
    <property type="protein sequence ID" value="AMIN014145-PA"/>
    <property type="gene ID" value="AMIN014145"/>
</dbReference>
<reference evidence="2" key="1">
    <citation type="submission" date="2013-03" db="EMBL/GenBank/DDBJ databases">
        <title>The Genome Sequence of Anopheles minimus MINIMUS1.</title>
        <authorList>
            <consortium name="The Broad Institute Genomics Platform"/>
            <person name="Neafsey D.E."/>
            <person name="Walton C."/>
            <person name="Walker B."/>
            <person name="Young S.K."/>
            <person name="Zeng Q."/>
            <person name="Gargeya S."/>
            <person name="Fitzgerald M."/>
            <person name="Haas B."/>
            <person name="Abouelleil A."/>
            <person name="Allen A.W."/>
            <person name="Alvarado L."/>
            <person name="Arachchi H.M."/>
            <person name="Berlin A.M."/>
            <person name="Chapman S.B."/>
            <person name="Gainer-Dewar J."/>
            <person name="Goldberg J."/>
            <person name="Griggs A."/>
            <person name="Gujja S."/>
            <person name="Hansen M."/>
            <person name="Howarth C."/>
            <person name="Imamovic A."/>
            <person name="Ireland A."/>
            <person name="Larimer J."/>
            <person name="McCowan C."/>
            <person name="Murphy C."/>
            <person name="Pearson M."/>
            <person name="Poon T.W."/>
            <person name="Priest M."/>
            <person name="Roberts A."/>
            <person name="Saif S."/>
            <person name="Shea T."/>
            <person name="Sisk P."/>
            <person name="Sykes S."/>
            <person name="Wortman J."/>
            <person name="Nusbaum C."/>
            <person name="Birren B."/>
        </authorList>
    </citation>
    <scope>NUCLEOTIDE SEQUENCE [LARGE SCALE GENOMIC DNA]</scope>
    <source>
        <strain evidence="2">MINIMUS1</strain>
    </source>
</reference>
<dbReference type="VEuPathDB" id="VectorBase:AMIN014145"/>
<protein>
    <submittedName>
        <fullName evidence="1">Uncharacterized protein</fullName>
    </submittedName>
</protein>